<protein>
    <submittedName>
        <fullName evidence="3">RAD50-interacting protein 1</fullName>
    </submittedName>
</protein>
<dbReference type="GO" id="GO:0070939">
    <property type="term" value="C:Dsl1/NZR complex"/>
    <property type="evidence" value="ECO:0007669"/>
    <property type="project" value="InterPro"/>
</dbReference>
<dbReference type="PANTHER" id="PTHR13520">
    <property type="entry name" value="RAD50-INTERACTING PROTEIN 1 RINT-1"/>
    <property type="match status" value="1"/>
</dbReference>
<dbReference type="Pfam" id="PF04437">
    <property type="entry name" value="RINT1_TIP1"/>
    <property type="match status" value="1"/>
</dbReference>
<evidence type="ECO:0000256" key="1">
    <source>
        <dbReference type="SAM" id="SignalP"/>
    </source>
</evidence>
<evidence type="ECO:0000313" key="3">
    <source>
        <dbReference type="WBParaSite" id="EEL_0000607601-mRNA-1"/>
    </source>
</evidence>
<keyword evidence="1" id="KW-0732">Signal</keyword>
<dbReference type="AlphaFoldDB" id="A0A0R3RVE5"/>
<dbReference type="PANTHER" id="PTHR13520:SF0">
    <property type="entry name" value="RAD50-INTERACTING PROTEIN 1"/>
    <property type="match status" value="1"/>
</dbReference>
<dbReference type="STRING" id="1147741.A0A0R3RVE5"/>
<dbReference type="GO" id="GO:0006888">
    <property type="term" value="P:endoplasmic reticulum to Golgi vesicle-mediated transport"/>
    <property type="evidence" value="ECO:0007669"/>
    <property type="project" value="InterPro"/>
</dbReference>
<reference evidence="3" key="1">
    <citation type="submission" date="2017-02" db="UniProtKB">
        <authorList>
            <consortium name="WormBaseParasite"/>
        </authorList>
    </citation>
    <scope>IDENTIFICATION</scope>
</reference>
<dbReference type="Gene3D" id="1.20.58.1420">
    <property type="entry name" value="Dsl1p vesicle tethering complex, Tip20p subunit, domain B"/>
    <property type="match status" value="1"/>
</dbReference>
<keyword evidence="2" id="KW-1185">Reference proteome</keyword>
<organism evidence="2 3">
    <name type="scientific">Elaeophora elaphi</name>
    <dbReference type="NCBI Taxonomy" id="1147741"/>
    <lineage>
        <taxon>Eukaryota</taxon>
        <taxon>Metazoa</taxon>
        <taxon>Ecdysozoa</taxon>
        <taxon>Nematoda</taxon>
        <taxon>Chromadorea</taxon>
        <taxon>Rhabditida</taxon>
        <taxon>Spirurina</taxon>
        <taxon>Spiruromorpha</taxon>
        <taxon>Filarioidea</taxon>
        <taxon>Onchocercidae</taxon>
        <taxon>Elaeophora</taxon>
    </lineage>
</organism>
<dbReference type="GO" id="GO:0060628">
    <property type="term" value="P:regulation of ER to Golgi vesicle-mediated transport"/>
    <property type="evidence" value="ECO:0007669"/>
    <property type="project" value="TreeGrafter"/>
</dbReference>
<accession>A0A0R3RVE5</accession>
<name>A0A0R3RVE5_9BILA</name>
<dbReference type="Proteomes" id="UP000050640">
    <property type="component" value="Unplaced"/>
</dbReference>
<feature type="signal peptide" evidence="1">
    <location>
        <begin position="1"/>
        <end position="19"/>
    </location>
</feature>
<feature type="chain" id="PRO_5006447811" evidence="1">
    <location>
        <begin position="20"/>
        <end position="721"/>
    </location>
</feature>
<dbReference type="PROSITE" id="PS51386">
    <property type="entry name" value="RINT1_TIP20"/>
    <property type="match status" value="1"/>
</dbReference>
<dbReference type="InterPro" id="IPR042042">
    <property type="entry name" value="Tip20p_domB"/>
</dbReference>
<proteinExistence type="predicted"/>
<dbReference type="InterPro" id="IPR007528">
    <property type="entry name" value="RINT1_Tip20"/>
</dbReference>
<dbReference type="GO" id="GO:0006890">
    <property type="term" value="P:retrograde vesicle-mediated transport, Golgi to endoplasmic reticulum"/>
    <property type="evidence" value="ECO:0007669"/>
    <property type="project" value="InterPro"/>
</dbReference>
<evidence type="ECO:0000313" key="2">
    <source>
        <dbReference type="Proteomes" id="UP000050640"/>
    </source>
</evidence>
<sequence length="721" mass="84290">MVFVFLNTVMLQILELAEKLTKLPTTNVHEYFRGFRAIQDELDAEQCKIQERMCYMHEDLPVQLSRLRSFREKLIHLKQKTEIALKNYNNKQEQLWSSLKQNAPNIHSQLEWVTQQMKELNYLRAIHKLTLAKSKIKKAINVSNFFALYDHIQSLKQNANIDSQLDENEAENIDRIRSQLLSEVEHLVSGSLKDSLKKIRYPLEDAIDPKTHQKLIQQIATLLKCLSILDNGSVISHCDRSKLLTELIAPLERRFQYHFFTEQKTNDPSKPEWFFTQILNWITANMDLISSILLQIFKDKAEQNEMMSDYISKLINLAQKKVQNVLTKVQDDPELFSHLIDECVAFENELQDIAIPIRSGNVLAVLCEDIYLLKWLQLERESCIAGVENVLCGEDCWNNRYHTFSDVDMQQVPECTDQFLLMIESITERYRWIESMDVQSQFLNVQIFMLDDFRLRLVHISQQLASPWQKPFIQILNSAWYIAYVLDEWNEVDIFIRIQALGKRAHFRGVFEDVANMYRHLWRQRAEDLTSAFFQHIRASLNRYQHEQWYSWEANKPFDLTPSFCPFLLEVRRLLGLVNNAISPHSATKLYEMLNEKVAEVLIQMVTTISLNGYGAAQILYDITNSLIPVLNSLYSHHTNTVNLESLDEPKFEEVVSCLKILSQSTGTAILLYEELKRTRDDMTPSLLEPFDAATVERERALDLLKHRSDLQLTSDEAVKF</sequence>
<dbReference type="WBParaSite" id="EEL_0000607601-mRNA-1">
    <property type="protein sequence ID" value="EEL_0000607601-mRNA-1"/>
    <property type="gene ID" value="EEL_0000607601"/>
</dbReference>